<dbReference type="STRING" id="1763537.ULVI_07455"/>
<gene>
    <name evidence="1" type="ORF">ULVI_07455</name>
</gene>
<keyword evidence="2" id="KW-1185">Reference proteome</keyword>
<comment type="caution">
    <text evidence="1">The sequence shown here is derived from an EMBL/GenBank/DDBJ whole genome shotgun (WGS) entry which is preliminary data.</text>
</comment>
<dbReference type="EMBL" id="LRXL01000026">
    <property type="protein sequence ID" value="OAB80559.1"/>
    <property type="molecule type" value="Genomic_DNA"/>
</dbReference>
<organism evidence="1 2">
    <name type="scientific">Cochleicola gelatinilyticus</name>
    <dbReference type="NCBI Taxonomy" id="1763537"/>
    <lineage>
        <taxon>Bacteria</taxon>
        <taxon>Pseudomonadati</taxon>
        <taxon>Bacteroidota</taxon>
        <taxon>Flavobacteriia</taxon>
        <taxon>Flavobacteriales</taxon>
        <taxon>Flavobacteriaceae</taxon>
        <taxon>Cochleicola</taxon>
    </lineage>
</organism>
<evidence type="ECO:0000313" key="2">
    <source>
        <dbReference type="Proteomes" id="UP000077013"/>
    </source>
</evidence>
<reference evidence="1 2" key="1">
    <citation type="submission" date="2016-02" db="EMBL/GenBank/DDBJ databases">
        <title>Ulvibacter sp. LPB0005, isolated from Thais luteostoma.</title>
        <authorList>
            <person name="Shin S.-K."/>
            <person name="Yi H."/>
        </authorList>
    </citation>
    <scope>NUCLEOTIDE SEQUENCE [LARGE SCALE GENOMIC DNA]</scope>
    <source>
        <strain evidence="1 2">LPB0005</strain>
    </source>
</reference>
<proteinExistence type="predicted"/>
<accession>A0A167JDA3</accession>
<dbReference type="AlphaFoldDB" id="A0A167JDA3"/>
<evidence type="ECO:0000313" key="1">
    <source>
        <dbReference type="EMBL" id="OAB80559.1"/>
    </source>
</evidence>
<dbReference type="Proteomes" id="UP000077013">
    <property type="component" value="Unassembled WGS sequence"/>
</dbReference>
<name>A0A167JDA3_9FLAO</name>
<protein>
    <submittedName>
        <fullName evidence="1">Uncharacterized protein</fullName>
    </submittedName>
</protein>
<sequence length="442" mass="51372">MFANATGQSPTLAQFLDNPLSRASYEKDKTLLITVNGTQPNIFKELYTFEEFIEDVIDVEHPEAYDEDNLDAYYDFFNKWFDKNYHRFRVCSLNDSDCTTTTSLAGFIAFYPFLTHNRPSNSRLEEIDNEERSEKSIKVLMELKTNFFDYSPIATSDLYAVTMAASNLYSDSDIELTMMGYYGYYLTFQPESTNFLTLYNRLYREESKSEFDTGRNLALKKLSSNEITDEYFYQGITNGNSPIYSLAYKDGSHLEHIIKVLTPGFTSNKYQIKNTHYKNEGAKIRVTEYDYVEFSKSDFDKMYTVYLNNSNNGLSKYSEKIPAKSIFDGYLNSGNILDTYTIVANGTYKYCVDKIYRKTDFDVIRNFNYGAQGYANDFSSLNNLEVYVENCEPKKIIVENKNGLKRTLKITDFKYDITWNNPGLTEEQKNELRRKLGYPVKD</sequence>